<protein>
    <recommendedName>
        <fullName evidence="3">F-box domain-containing protein</fullName>
    </recommendedName>
</protein>
<dbReference type="OrthoDB" id="3007819at2759"/>
<organism evidence="1 2">
    <name type="scientific">Hebeloma cylindrosporum</name>
    <dbReference type="NCBI Taxonomy" id="76867"/>
    <lineage>
        <taxon>Eukaryota</taxon>
        <taxon>Fungi</taxon>
        <taxon>Dikarya</taxon>
        <taxon>Basidiomycota</taxon>
        <taxon>Agaricomycotina</taxon>
        <taxon>Agaricomycetes</taxon>
        <taxon>Agaricomycetidae</taxon>
        <taxon>Agaricales</taxon>
        <taxon>Agaricineae</taxon>
        <taxon>Hymenogastraceae</taxon>
        <taxon>Hebeloma</taxon>
    </lineage>
</organism>
<dbReference type="EMBL" id="KN831779">
    <property type="protein sequence ID" value="KIM41864.1"/>
    <property type="molecule type" value="Genomic_DNA"/>
</dbReference>
<evidence type="ECO:0000313" key="2">
    <source>
        <dbReference type="Proteomes" id="UP000053424"/>
    </source>
</evidence>
<proteinExistence type="predicted"/>
<dbReference type="Proteomes" id="UP000053424">
    <property type="component" value="Unassembled WGS sequence"/>
</dbReference>
<dbReference type="HOGENOM" id="CLU_011151_0_1_1"/>
<evidence type="ECO:0008006" key="3">
    <source>
        <dbReference type="Google" id="ProtNLM"/>
    </source>
</evidence>
<keyword evidence="2" id="KW-1185">Reference proteome</keyword>
<reference evidence="2" key="2">
    <citation type="submission" date="2015-01" db="EMBL/GenBank/DDBJ databases">
        <title>Evolutionary Origins and Diversification of the Mycorrhizal Mutualists.</title>
        <authorList>
            <consortium name="DOE Joint Genome Institute"/>
            <consortium name="Mycorrhizal Genomics Consortium"/>
            <person name="Kohler A."/>
            <person name="Kuo A."/>
            <person name="Nagy L.G."/>
            <person name="Floudas D."/>
            <person name="Copeland A."/>
            <person name="Barry K.W."/>
            <person name="Cichocki N."/>
            <person name="Veneault-Fourrey C."/>
            <person name="LaButti K."/>
            <person name="Lindquist E.A."/>
            <person name="Lipzen A."/>
            <person name="Lundell T."/>
            <person name="Morin E."/>
            <person name="Murat C."/>
            <person name="Riley R."/>
            <person name="Ohm R."/>
            <person name="Sun H."/>
            <person name="Tunlid A."/>
            <person name="Henrissat B."/>
            <person name="Grigoriev I.V."/>
            <person name="Hibbett D.S."/>
            <person name="Martin F."/>
        </authorList>
    </citation>
    <scope>NUCLEOTIDE SEQUENCE [LARGE SCALE GENOMIC DNA]</scope>
    <source>
        <strain evidence="2">h7</strain>
    </source>
</reference>
<gene>
    <name evidence="1" type="ORF">M413DRAFT_27427</name>
</gene>
<sequence>MSPRFETLPRDILQTIAFLSASSSAFEPPIEILHLLLTHPQIYRSLRVSSAPDLYAHIFFTKFDTRAPIRRFSGQLPDSAFAAELLARCRLLRRVHRVDFSSAGLKQDLWTALWMFLESDGLNERQLSQVNFSDFILGLARSELLRDTTSHPSRPDRINLKPTSIIVWLLCLGLHRRVILDMSTQDRDALYGMIFPFIFLSKKTVACTSRPTACPSSPSRVVSRVGVPGELADVSTYLQNYKPLVPDPSTAAINLAFAIFEFNRPKVPYHVPKTRAIAIASQRVGPTQEDYEALASYLTPLFADSIPIISTENRQSSSPLSIGFTSNASRSIMHDIQFSEIWNNLSGKMSTYVPISTYVPGSLTGVWEGVHRTVDSPLAATACSPVNPLVTMVIIKPMHFSLTEYISDDLSVGPDKGSGYLSDLLDIKRGPSEVYIGGRTYRKYQPLNSNKGESNAALSDVILLGETTEVHDHAWGPHKFTGRVHRDGLIELLREQKHEDGDAQGLWIFEGRLHLETAFLGRWRITGAPDDADHGIFSLEKSHDRNEE</sequence>
<evidence type="ECO:0000313" key="1">
    <source>
        <dbReference type="EMBL" id="KIM41864.1"/>
    </source>
</evidence>
<accession>A0A0C3CC92</accession>
<name>A0A0C3CC92_HEBCY</name>
<dbReference type="AlphaFoldDB" id="A0A0C3CC92"/>
<reference evidence="1 2" key="1">
    <citation type="submission" date="2014-04" db="EMBL/GenBank/DDBJ databases">
        <authorList>
            <consortium name="DOE Joint Genome Institute"/>
            <person name="Kuo A."/>
            <person name="Gay G."/>
            <person name="Dore J."/>
            <person name="Kohler A."/>
            <person name="Nagy L.G."/>
            <person name="Floudas D."/>
            <person name="Copeland A."/>
            <person name="Barry K.W."/>
            <person name="Cichocki N."/>
            <person name="Veneault-Fourrey C."/>
            <person name="LaButti K."/>
            <person name="Lindquist E.A."/>
            <person name="Lipzen A."/>
            <person name="Lundell T."/>
            <person name="Morin E."/>
            <person name="Murat C."/>
            <person name="Sun H."/>
            <person name="Tunlid A."/>
            <person name="Henrissat B."/>
            <person name="Grigoriev I.V."/>
            <person name="Hibbett D.S."/>
            <person name="Martin F."/>
            <person name="Nordberg H.P."/>
            <person name="Cantor M.N."/>
            <person name="Hua S.X."/>
        </authorList>
    </citation>
    <scope>NUCLEOTIDE SEQUENCE [LARGE SCALE GENOMIC DNA]</scope>
    <source>
        <strain evidence="2">h7</strain>
    </source>
</reference>